<accession>A0A1R3ISC4</accession>
<proteinExistence type="predicted"/>
<dbReference type="EMBL" id="AWWV01009596">
    <property type="protein sequence ID" value="OMO85457.1"/>
    <property type="molecule type" value="Genomic_DNA"/>
</dbReference>
<organism evidence="1 2">
    <name type="scientific">Corchorus capsularis</name>
    <name type="common">Jute</name>
    <dbReference type="NCBI Taxonomy" id="210143"/>
    <lineage>
        <taxon>Eukaryota</taxon>
        <taxon>Viridiplantae</taxon>
        <taxon>Streptophyta</taxon>
        <taxon>Embryophyta</taxon>
        <taxon>Tracheophyta</taxon>
        <taxon>Spermatophyta</taxon>
        <taxon>Magnoliopsida</taxon>
        <taxon>eudicotyledons</taxon>
        <taxon>Gunneridae</taxon>
        <taxon>Pentapetalae</taxon>
        <taxon>rosids</taxon>
        <taxon>malvids</taxon>
        <taxon>Malvales</taxon>
        <taxon>Malvaceae</taxon>
        <taxon>Grewioideae</taxon>
        <taxon>Apeibeae</taxon>
        <taxon>Corchorus</taxon>
    </lineage>
</organism>
<dbReference type="Proteomes" id="UP000188268">
    <property type="component" value="Unassembled WGS sequence"/>
</dbReference>
<protein>
    <submittedName>
        <fullName evidence="1">Uncharacterized protein</fullName>
    </submittedName>
</protein>
<dbReference type="Gramene" id="OMO85457">
    <property type="protein sequence ID" value="OMO85457"/>
    <property type="gene ID" value="CCACVL1_10157"/>
</dbReference>
<dbReference type="AlphaFoldDB" id="A0A1R3ISC4"/>
<reference evidence="1 2" key="1">
    <citation type="submission" date="2013-09" db="EMBL/GenBank/DDBJ databases">
        <title>Corchorus capsularis genome sequencing.</title>
        <authorList>
            <person name="Alam M."/>
            <person name="Haque M.S."/>
            <person name="Islam M.S."/>
            <person name="Emdad E.M."/>
            <person name="Islam M.M."/>
            <person name="Ahmed B."/>
            <person name="Halim A."/>
            <person name="Hossen Q.M.M."/>
            <person name="Hossain M.Z."/>
            <person name="Ahmed R."/>
            <person name="Khan M.M."/>
            <person name="Islam R."/>
            <person name="Rashid M.M."/>
            <person name="Khan S.A."/>
            <person name="Rahman M.S."/>
            <person name="Alam M."/>
        </authorList>
    </citation>
    <scope>NUCLEOTIDE SEQUENCE [LARGE SCALE GENOMIC DNA]</scope>
    <source>
        <strain evidence="2">cv. CVL-1</strain>
        <tissue evidence="1">Whole seedling</tissue>
    </source>
</reference>
<name>A0A1R3ISC4_COCAP</name>
<evidence type="ECO:0000313" key="1">
    <source>
        <dbReference type="EMBL" id="OMO85457.1"/>
    </source>
</evidence>
<evidence type="ECO:0000313" key="2">
    <source>
        <dbReference type="Proteomes" id="UP000188268"/>
    </source>
</evidence>
<feature type="non-terminal residue" evidence="1">
    <location>
        <position position="1"/>
    </location>
</feature>
<gene>
    <name evidence="1" type="ORF">CCACVL1_10157</name>
</gene>
<comment type="caution">
    <text evidence="1">The sequence shown here is derived from an EMBL/GenBank/DDBJ whole genome shotgun (WGS) entry which is preliminary data.</text>
</comment>
<keyword evidence="2" id="KW-1185">Reference proteome</keyword>
<sequence length="41" mass="4929">VSDRQQYQFRYSARRTDTAELIAHNKEIEIRSLKSLKSFNK</sequence>